<protein>
    <submittedName>
        <fullName evidence="1">Uncharacterized protein</fullName>
    </submittedName>
</protein>
<organism evidence="1 2">
    <name type="scientific">Strongylus vulgaris</name>
    <name type="common">Blood worm</name>
    <dbReference type="NCBI Taxonomy" id="40348"/>
    <lineage>
        <taxon>Eukaryota</taxon>
        <taxon>Metazoa</taxon>
        <taxon>Ecdysozoa</taxon>
        <taxon>Nematoda</taxon>
        <taxon>Chromadorea</taxon>
        <taxon>Rhabditida</taxon>
        <taxon>Rhabditina</taxon>
        <taxon>Rhabditomorpha</taxon>
        <taxon>Strongyloidea</taxon>
        <taxon>Strongylidae</taxon>
        <taxon>Strongylus</taxon>
    </lineage>
</organism>
<accession>A0A3P7JEC4</accession>
<reference evidence="1 2" key="1">
    <citation type="submission" date="2018-11" db="EMBL/GenBank/DDBJ databases">
        <authorList>
            <consortium name="Pathogen Informatics"/>
        </authorList>
    </citation>
    <scope>NUCLEOTIDE SEQUENCE [LARGE SCALE GENOMIC DNA]</scope>
</reference>
<proteinExistence type="predicted"/>
<keyword evidence="2" id="KW-1185">Reference proteome</keyword>
<dbReference type="AlphaFoldDB" id="A0A3P7JEC4"/>
<dbReference type="EMBL" id="UYYB01103833">
    <property type="protein sequence ID" value="VDM79053.1"/>
    <property type="molecule type" value="Genomic_DNA"/>
</dbReference>
<evidence type="ECO:0000313" key="2">
    <source>
        <dbReference type="Proteomes" id="UP000270094"/>
    </source>
</evidence>
<sequence length="65" mass="7504">MVLEGPPELRQIPEEVMMEVGMRAPMSWSTDITFRLWKDQRRRISLAVARFLEGGMRKTLAKKGA</sequence>
<evidence type="ECO:0000313" key="1">
    <source>
        <dbReference type="EMBL" id="VDM79053.1"/>
    </source>
</evidence>
<gene>
    <name evidence="1" type="ORF">SVUK_LOCUS14051</name>
</gene>
<dbReference type="Proteomes" id="UP000270094">
    <property type="component" value="Unassembled WGS sequence"/>
</dbReference>
<name>A0A3P7JEC4_STRVU</name>